<organism evidence="2 3">
    <name type="scientific">Ricinus communis</name>
    <name type="common">Castor bean</name>
    <dbReference type="NCBI Taxonomy" id="3988"/>
    <lineage>
        <taxon>Eukaryota</taxon>
        <taxon>Viridiplantae</taxon>
        <taxon>Streptophyta</taxon>
        <taxon>Embryophyta</taxon>
        <taxon>Tracheophyta</taxon>
        <taxon>Spermatophyta</taxon>
        <taxon>Magnoliopsida</taxon>
        <taxon>eudicotyledons</taxon>
        <taxon>Gunneridae</taxon>
        <taxon>Pentapetalae</taxon>
        <taxon>rosids</taxon>
        <taxon>fabids</taxon>
        <taxon>Malpighiales</taxon>
        <taxon>Euphorbiaceae</taxon>
        <taxon>Acalyphoideae</taxon>
        <taxon>Acalypheae</taxon>
        <taxon>Ricinus</taxon>
    </lineage>
</organism>
<dbReference type="AlphaFoldDB" id="B9TLW8"/>
<sequence length="321" mass="34867">MQLSNRNRVVSFMLALTFATSRFALYQTTQATGIVEGLALLFFLLAVAVLIKSVAQPQRGALQWAIVALYFLCVHSHERYIAIAPWLAAAMAITGFRRSGGIMNRFGGVIAILSIPLLNVLIKTTLLHSAFFVGTGATHLDINIARIVDLSEQAVFSVFGFNYGPQHLVGHSIVFGDDEPGDALFRALATAASLSIGTAVVWTVAVGRKQQAAQQSHLLFAVVLFALLLAPPVLTIRVEQRWMYAPFAVLLAVLAWTTRLNGRTRWVPVVASLTACASLLVLDTQLSAYFPRIYLSYATTASEIAKRDIIDTHAAPIGEDL</sequence>
<proteinExistence type="predicted"/>
<feature type="transmembrane region" description="Helical" evidence="1">
    <location>
        <begin position="34"/>
        <end position="54"/>
    </location>
</feature>
<dbReference type="EMBL" id="EQ987583">
    <property type="protein sequence ID" value="EEF23146.1"/>
    <property type="molecule type" value="Genomic_DNA"/>
</dbReference>
<feature type="transmembrane region" description="Helical" evidence="1">
    <location>
        <begin position="242"/>
        <end position="258"/>
    </location>
</feature>
<dbReference type="InParanoid" id="B9TLW8"/>
<evidence type="ECO:0000313" key="2">
    <source>
        <dbReference type="EMBL" id="EEF23146.1"/>
    </source>
</evidence>
<protein>
    <recommendedName>
        <fullName evidence="4">Glycosyltransferase RgtA/B/C/D-like domain-containing protein</fullName>
    </recommendedName>
</protein>
<keyword evidence="1" id="KW-1133">Transmembrane helix</keyword>
<feature type="non-terminal residue" evidence="2">
    <location>
        <position position="321"/>
    </location>
</feature>
<feature type="transmembrane region" description="Helical" evidence="1">
    <location>
        <begin position="218"/>
        <end position="236"/>
    </location>
</feature>
<evidence type="ECO:0008006" key="4">
    <source>
        <dbReference type="Google" id="ProtNLM"/>
    </source>
</evidence>
<feature type="transmembrane region" description="Helical" evidence="1">
    <location>
        <begin position="265"/>
        <end position="282"/>
    </location>
</feature>
<dbReference type="Proteomes" id="UP000008311">
    <property type="component" value="Unassembled WGS sequence"/>
</dbReference>
<evidence type="ECO:0000256" key="1">
    <source>
        <dbReference type="SAM" id="Phobius"/>
    </source>
</evidence>
<reference evidence="3" key="1">
    <citation type="journal article" date="2010" name="Nat. Biotechnol.">
        <title>Draft genome sequence of the oilseed species Ricinus communis.</title>
        <authorList>
            <person name="Chan A.P."/>
            <person name="Crabtree J."/>
            <person name="Zhao Q."/>
            <person name="Lorenzi H."/>
            <person name="Orvis J."/>
            <person name="Puiu D."/>
            <person name="Melake-Berhan A."/>
            <person name="Jones K.M."/>
            <person name="Redman J."/>
            <person name="Chen G."/>
            <person name="Cahoon E.B."/>
            <person name="Gedil M."/>
            <person name="Stanke M."/>
            <person name="Haas B.J."/>
            <person name="Wortman J.R."/>
            <person name="Fraser-Liggett C.M."/>
            <person name="Ravel J."/>
            <person name="Rabinowicz P.D."/>
        </authorList>
    </citation>
    <scope>NUCLEOTIDE SEQUENCE [LARGE SCALE GENOMIC DNA]</scope>
    <source>
        <strain evidence="3">cv. Hale</strain>
    </source>
</reference>
<evidence type="ECO:0000313" key="3">
    <source>
        <dbReference type="Proteomes" id="UP000008311"/>
    </source>
</evidence>
<gene>
    <name evidence="2" type="ORF">RCOM_2145050</name>
</gene>
<keyword evidence="1" id="KW-0812">Transmembrane</keyword>
<feature type="transmembrane region" description="Helical" evidence="1">
    <location>
        <begin position="106"/>
        <end position="122"/>
    </location>
</feature>
<keyword evidence="3" id="KW-1185">Reference proteome</keyword>
<name>B9TLW8_RICCO</name>
<accession>B9TLW8</accession>
<keyword evidence="1" id="KW-0472">Membrane</keyword>
<feature type="transmembrane region" description="Helical" evidence="1">
    <location>
        <begin position="183"/>
        <end position="206"/>
    </location>
</feature>